<dbReference type="HAMAP" id="MF_02071">
    <property type="entry name" value="RlpA"/>
    <property type="match status" value="1"/>
</dbReference>
<proteinExistence type="inferred from homology"/>
<evidence type="ECO:0000256" key="4">
    <source>
        <dbReference type="RuleBase" id="RU003495"/>
    </source>
</evidence>
<feature type="signal peptide" evidence="6">
    <location>
        <begin position="1"/>
        <end position="30"/>
    </location>
</feature>
<dbReference type="EC" id="4.2.2.-" evidence="3"/>
<feature type="compositionally biased region" description="Basic and acidic residues" evidence="5">
    <location>
        <begin position="89"/>
        <end position="98"/>
    </location>
</feature>
<protein>
    <recommendedName>
        <fullName evidence="3">Endolytic peptidoglycan transglycosylase RlpA</fullName>
        <ecNumber evidence="3">4.2.2.-</ecNumber>
    </recommendedName>
</protein>
<keyword evidence="6" id="KW-0732">Signal</keyword>
<name>A0A1H4D7T4_9BURK</name>
<evidence type="ECO:0000256" key="3">
    <source>
        <dbReference type="HAMAP-Rule" id="MF_02071"/>
    </source>
</evidence>
<keyword evidence="3" id="KW-0472">Membrane</keyword>
<dbReference type="InterPro" id="IPR034718">
    <property type="entry name" value="RlpA"/>
</dbReference>
<organism evidence="8 9">
    <name type="scientific">Acidovorax soli</name>
    <dbReference type="NCBI Taxonomy" id="592050"/>
    <lineage>
        <taxon>Bacteria</taxon>
        <taxon>Pseudomonadati</taxon>
        <taxon>Pseudomonadota</taxon>
        <taxon>Betaproteobacteria</taxon>
        <taxon>Burkholderiales</taxon>
        <taxon>Comamonadaceae</taxon>
        <taxon>Acidovorax</taxon>
    </lineage>
</organism>
<dbReference type="InterPro" id="IPR009009">
    <property type="entry name" value="RlpA-like_DPBB"/>
</dbReference>
<comment type="function">
    <text evidence="3">Lytic transglycosylase with a strong preference for naked glycan strands that lack stem peptides.</text>
</comment>
<evidence type="ECO:0000259" key="7">
    <source>
        <dbReference type="Pfam" id="PF03330"/>
    </source>
</evidence>
<evidence type="ECO:0000256" key="6">
    <source>
        <dbReference type="SAM" id="SignalP"/>
    </source>
</evidence>
<dbReference type="GeneID" id="34231695"/>
<dbReference type="GO" id="GO:0000270">
    <property type="term" value="P:peptidoglycan metabolic process"/>
    <property type="evidence" value="ECO:0007669"/>
    <property type="project" value="UniProtKB-UniRule"/>
</dbReference>
<gene>
    <name evidence="3" type="primary">rlpA</name>
    <name evidence="8" type="ORF">SAMN05421875_12320</name>
</gene>
<dbReference type="Pfam" id="PF03330">
    <property type="entry name" value="DPBB_1"/>
    <property type="match status" value="1"/>
</dbReference>
<dbReference type="GO" id="GO:0008932">
    <property type="term" value="F:lytic endotransglycosylase activity"/>
    <property type="evidence" value="ECO:0007669"/>
    <property type="project" value="UniProtKB-UniRule"/>
</dbReference>
<feature type="domain" description="RlpA-like protein double-psi beta-barrel" evidence="7">
    <location>
        <begin position="116"/>
        <end position="204"/>
    </location>
</feature>
<dbReference type="STRING" id="592050.SAMN05421875_12320"/>
<evidence type="ECO:0000313" key="9">
    <source>
        <dbReference type="Proteomes" id="UP000199002"/>
    </source>
</evidence>
<feature type="region of interest" description="Disordered" evidence="5">
    <location>
        <begin position="57"/>
        <end position="127"/>
    </location>
</feature>
<dbReference type="SUPFAM" id="SSF50685">
    <property type="entry name" value="Barwin-like endoglucanases"/>
    <property type="match status" value="1"/>
</dbReference>
<keyword evidence="3" id="KW-1003">Cell membrane</keyword>
<dbReference type="PROSITE" id="PS51257">
    <property type="entry name" value="PROKAR_LIPOPROTEIN"/>
    <property type="match status" value="1"/>
</dbReference>
<dbReference type="Proteomes" id="UP000199002">
    <property type="component" value="Unassembled WGS sequence"/>
</dbReference>
<keyword evidence="2 3" id="KW-0961">Cell wall biogenesis/degradation</keyword>
<dbReference type="GO" id="GO:0005886">
    <property type="term" value="C:plasma membrane"/>
    <property type="evidence" value="ECO:0007669"/>
    <property type="project" value="UniProtKB-SubCell"/>
</dbReference>
<accession>A0A1H4D7T4</accession>
<comment type="subcellular location">
    <subcellularLocation>
        <location evidence="3">Cell membrane</location>
        <topology evidence="3">Lipid-anchor</topology>
    </subcellularLocation>
</comment>
<keyword evidence="3 8" id="KW-0449">Lipoprotein</keyword>
<evidence type="ECO:0000256" key="5">
    <source>
        <dbReference type="SAM" id="MobiDB-lite"/>
    </source>
</evidence>
<dbReference type="PANTHER" id="PTHR34183">
    <property type="entry name" value="ENDOLYTIC PEPTIDOGLYCAN TRANSGLYCOSYLASE RLPA"/>
    <property type="match status" value="1"/>
</dbReference>
<dbReference type="PANTHER" id="PTHR34183:SF1">
    <property type="entry name" value="ENDOLYTIC PEPTIDOGLYCAN TRANSGLYCOSYLASE RLPA"/>
    <property type="match status" value="1"/>
</dbReference>
<comment type="similarity">
    <text evidence="3 4">Belongs to the RlpA family.</text>
</comment>
<dbReference type="GO" id="GO:0071555">
    <property type="term" value="P:cell wall organization"/>
    <property type="evidence" value="ECO:0007669"/>
    <property type="project" value="UniProtKB-KW"/>
</dbReference>
<reference evidence="9" key="1">
    <citation type="submission" date="2016-10" db="EMBL/GenBank/DDBJ databases">
        <authorList>
            <person name="Varghese N."/>
            <person name="Submissions S."/>
        </authorList>
    </citation>
    <scope>NUCLEOTIDE SEQUENCE [LARGE SCALE GENOMIC DNA]</scope>
    <source>
        <strain evidence="9">DSM 25157</strain>
    </source>
</reference>
<keyword evidence="1 3" id="KW-0456">Lyase</keyword>
<dbReference type="InterPro" id="IPR012997">
    <property type="entry name" value="RplA"/>
</dbReference>
<evidence type="ECO:0000256" key="1">
    <source>
        <dbReference type="ARBA" id="ARBA00023239"/>
    </source>
</evidence>
<keyword evidence="3" id="KW-0564">Palmitate</keyword>
<evidence type="ECO:0000313" key="8">
    <source>
        <dbReference type="EMBL" id="SEA68628.1"/>
    </source>
</evidence>
<dbReference type="InterPro" id="IPR036908">
    <property type="entry name" value="RlpA-like_sf"/>
</dbReference>
<dbReference type="AlphaFoldDB" id="A0A1H4D7T4"/>
<dbReference type="CDD" id="cd22268">
    <property type="entry name" value="DPBB_RlpA-like"/>
    <property type="match status" value="1"/>
</dbReference>
<feature type="chain" id="PRO_5011801837" description="Endolytic peptidoglycan transglycosylase RlpA" evidence="6">
    <location>
        <begin position="31"/>
        <end position="224"/>
    </location>
</feature>
<sequence length="224" mass="23921">MQRTDKSVKRMRWCQSLGLAALSWVLVACAPMPVADPGLPEAAAGIPTEPRNACELAQQRGAPRSRFCAPAAGKPAESSPRAKPVPEPVRNEAARRGADSAGPQGSADEPVRESDQQGLASWYGPRFHGRRTASGEIFNRRDFTAAHRTLPFGTRVCVRSQLTGRVVVVRINDRGPFSGNRVIDVSQAAAQELGMLGLGIKPVELWLLEDGESDCSPSLSGSAP</sequence>
<evidence type="ECO:0000256" key="2">
    <source>
        <dbReference type="ARBA" id="ARBA00023316"/>
    </source>
</evidence>
<dbReference type="Gene3D" id="2.40.40.10">
    <property type="entry name" value="RlpA-like domain"/>
    <property type="match status" value="1"/>
</dbReference>
<dbReference type="NCBIfam" id="TIGR00413">
    <property type="entry name" value="rlpA"/>
    <property type="match status" value="1"/>
</dbReference>
<dbReference type="RefSeq" id="WP_244273705.1">
    <property type="nucleotide sequence ID" value="NZ_CAXIQL010000039.1"/>
</dbReference>
<dbReference type="EMBL" id="FNQJ01000023">
    <property type="protein sequence ID" value="SEA68628.1"/>
    <property type="molecule type" value="Genomic_DNA"/>
</dbReference>
<keyword evidence="9" id="KW-1185">Reference proteome</keyword>